<feature type="region of interest" description="Disordered" evidence="1">
    <location>
        <begin position="20"/>
        <end position="78"/>
    </location>
</feature>
<gene>
    <name evidence="3" type="ORF">BQ2448_5145</name>
</gene>
<feature type="compositionally biased region" description="Basic and acidic residues" evidence="1">
    <location>
        <begin position="358"/>
        <end position="373"/>
    </location>
</feature>
<evidence type="ECO:0000313" key="4">
    <source>
        <dbReference type="Proteomes" id="UP000198372"/>
    </source>
</evidence>
<feature type="region of interest" description="Disordered" evidence="1">
    <location>
        <begin position="261"/>
        <end position="395"/>
    </location>
</feature>
<feature type="region of interest" description="Disordered" evidence="1">
    <location>
        <begin position="235"/>
        <end position="254"/>
    </location>
</feature>
<feature type="transmembrane region" description="Helical" evidence="2">
    <location>
        <begin position="209"/>
        <end position="235"/>
    </location>
</feature>
<protein>
    <submittedName>
        <fullName evidence="3">BQ2448_5145 protein</fullName>
    </submittedName>
</protein>
<dbReference type="Proteomes" id="UP000198372">
    <property type="component" value="Unassembled WGS sequence"/>
</dbReference>
<feature type="compositionally biased region" description="Basic and acidic residues" evidence="1">
    <location>
        <begin position="454"/>
        <end position="464"/>
    </location>
</feature>
<name>A0A238F6P5_9BASI</name>
<sequence length="763" mass="81257">MTLSPPRNKRQRRLMSVAVKSWSLSSPAGSTTPLSQDCYSSAHASDAAALSPQASRQQGTTERHPTRPTRTATDAHTKKRCPPRCGIWVLAGWVLRCHAVVALSSSSGNTELNRPPNLRRRIPCSDEQCGFVGHAALQRSLLSELSSVTNLPDSQGLMRRSMALTKLKKRQDSAIPTPSASSSAPATSTPKQITIPDGWKSIPRETNYYAVPVIVAISVLVAILVITTVVGSAIWRRKKHKRKRKHPGEIEKGRVSKILEKVGLGSLTPRRARGGTKRQGGAAVKSIRKRRSGASVAGKLSSSQDTGDTRDPGPGRSISDGRSGDGSPHCASPSGRPVGGYRSSTASTIARIRRRREQRAARAAADDDRNCVDRDEDDESRALTGSHSSRNTPEDTLTARIAARLLAAVSQPSSPSPGPSTVFRELERAQSALTTQSVEALSRVSSRASTHSRSVFDRGPEGLRETPSPVVLSEPDPTRSDCAQTSPESSNSARFGASSATAGLALPIPGPPAYRPASTTIAMTTRFSTSRVLSSRPVVEDHDPADMWHWPNEKGLSSASTPAPFPSGASSSTSTPHVSLGIGSNQSSTQPDSTVFAAHIATDDKAILARLRQQVGNDDVGEGPRDTSSRSDLLASATAPVLSEDDDQDVWLGFATGSAPIPAPSAPIAALLPAPSQPVRTTFDYSAPLSEPRRPRLTSVDEYEQAEMGYLPVYERRRDAEADHDRIMARATAPPPASVDDSQGANGTELGSLGSPRLEHREV</sequence>
<proteinExistence type="predicted"/>
<evidence type="ECO:0000256" key="1">
    <source>
        <dbReference type="SAM" id="MobiDB-lite"/>
    </source>
</evidence>
<feature type="region of interest" description="Disordered" evidence="1">
    <location>
        <begin position="542"/>
        <end position="591"/>
    </location>
</feature>
<evidence type="ECO:0000256" key="2">
    <source>
        <dbReference type="SAM" id="Phobius"/>
    </source>
</evidence>
<dbReference type="EMBL" id="FMSP01000002">
    <property type="protein sequence ID" value="SCV67534.1"/>
    <property type="molecule type" value="Genomic_DNA"/>
</dbReference>
<evidence type="ECO:0000313" key="3">
    <source>
        <dbReference type="EMBL" id="SCV67534.1"/>
    </source>
</evidence>
<feature type="region of interest" description="Disordered" evidence="1">
    <location>
        <begin position="721"/>
        <end position="763"/>
    </location>
</feature>
<feature type="region of interest" description="Disordered" evidence="1">
    <location>
        <begin position="441"/>
        <end position="496"/>
    </location>
</feature>
<feature type="compositionally biased region" description="Polar residues" evidence="1">
    <location>
        <begin position="441"/>
        <end position="453"/>
    </location>
</feature>
<feature type="compositionally biased region" description="Polar residues" evidence="1">
    <location>
        <begin position="481"/>
        <end position="493"/>
    </location>
</feature>
<dbReference type="AlphaFoldDB" id="A0A238F6P5"/>
<keyword evidence="2" id="KW-0812">Transmembrane</keyword>
<feature type="region of interest" description="Disordered" evidence="1">
    <location>
        <begin position="615"/>
        <end position="634"/>
    </location>
</feature>
<feature type="compositionally biased region" description="Polar residues" evidence="1">
    <location>
        <begin position="568"/>
        <end position="591"/>
    </location>
</feature>
<keyword evidence="2" id="KW-0472">Membrane</keyword>
<organism evidence="3 4">
    <name type="scientific">Microbotryum intermedium</name>
    <dbReference type="NCBI Taxonomy" id="269621"/>
    <lineage>
        <taxon>Eukaryota</taxon>
        <taxon>Fungi</taxon>
        <taxon>Dikarya</taxon>
        <taxon>Basidiomycota</taxon>
        <taxon>Pucciniomycotina</taxon>
        <taxon>Microbotryomycetes</taxon>
        <taxon>Microbotryales</taxon>
        <taxon>Microbotryaceae</taxon>
        <taxon>Microbotryum</taxon>
    </lineage>
</organism>
<feature type="compositionally biased region" description="Low complexity" evidence="1">
    <location>
        <begin position="173"/>
        <end position="190"/>
    </location>
</feature>
<feature type="compositionally biased region" description="Low complexity" evidence="1">
    <location>
        <begin position="40"/>
        <end position="55"/>
    </location>
</feature>
<feature type="compositionally biased region" description="Low complexity" evidence="1">
    <location>
        <begin position="314"/>
        <end position="328"/>
    </location>
</feature>
<feature type="compositionally biased region" description="Basic residues" evidence="1">
    <location>
        <begin position="235"/>
        <end position="246"/>
    </location>
</feature>
<accession>A0A238F6P5</accession>
<feature type="compositionally biased region" description="Polar residues" evidence="1">
    <location>
        <begin position="383"/>
        <end position="395"/>
    </location>
</feature>
<dbReference type="OrthoDB" id="2538471at2759"/>
<feature type="region of interest" description="Disordered" evidence="1">
    <location>
        <begin position="167"/>
        <end position="192"/>
    </location>
</feature>
<keyword evidence="2" id="KW-1133">Transmembrane helix</keyword>
<feature type="compositionally biased region" description="Polar residues" evidence="1">
    <location>
        <begin position="22"/>
        <end position="39"/>
    </location>
</feature>
<keyword evidence="4" id="KW-1185">Reference proteome</keyword>
<reference evidence="4" key="1">
    <citation type="submission" date="2016-09" db="EMBL/GenBank/DDBJ databases">
        <authorList>
            <person name="Jeantristanb JTB J.-T."/>
            <person name="Ricardo R."/>
        </authorList>
    </citation>
    <scope>NUCLEOTIDE SEQUENCE [LARGE SCALE GENOMIC DNA]</scope>
</reference>